<accession>A0ABQ0MA71</accession>
<evidence type="ECO:0000256" key="2">
    <source>
        <dbReference type="ARBA" id="ARBA00004167"/>
    </source>
</evidence>
<gene>
    <name evidence="12" type="ORF">MCHLO_16432</name>
</gene>
<dbReference type="PANTHER" id="PTHR46300">
    <property type="entry name" value="P450, PUTATIVE (EUROFUNG)-RELATED-RELATED"/>
    <property type="match status" value="1"/>
</dbReference>
<sequence length="72" mass="7948">MAEDSIWATIVSILATYNISKAKDSSGHEIPILGKFTDGLISHPEPFECAITPRSPVARKLIDETVHEEIKE</sequence>
<proteinExistence type="inferred from homology"/>
<dbReference type="PANTHER" id="PTHR46300:SF2">
    <property type="entry name" value="CYTOCHROME P450 MONOOXYGENASE ALNH-RELATED"/>
    <property type="match status" value="1"/>
</dbReference>
<evidence type="ECO:0000256" key="8">
    <source>
        <dbReference type="ARBA" id="ARBA00023002"/>
    </source>
</evidence>
<evidence type="ECO:0000256" key="3">
    <source>
        <dbReference type="ARBA" id="ARBA00010617"/>
    </source>
</evidence>
<keyword evidence="4" id="KW-0349">Heme</keyword>
<dbReference type="EMBL" id="DF849942">
    <property type="protein sequence ID" value="GAT60275.1"/>
    <property type="molecule type" value="Genomic_DNA"/>
</dbReference>
<comment type="similarity">
    <text evidence="3">Belongs to the cytochrome P450 family.</text>
</comment>
<keyword evidence="8" id="KW-0560">Oxidoreductase</keyword>
<keyword evidence="11" id="KW-0472">Membrane</keyword>
<evidence type="ECO:0000256" key="5">
    <source>
        <dbReference type="ARBA" id="ARBA00022692"/>
    </source>
</evidence>
<reference evidence="12" key="1">
    <citation type="submission" date="2014-09" db="EMBL/GenBank/DDBJ databases">
        <title>Genome sequence of the luminous mushroom Mycena chlorophos for searching fungal bioluminescence genes.</title>
        <authorList>
            <person name="Tanaka Y."/>
            <person name="Kasuga D."/>
            <person name="Oba Y."/>
            <person name="Hase S."/>
            <person name="Sato K."/>
            <person name="Oba Y."/>
            <person name="Sakakibara Y."/>
        </authorList>
    </citation>
    <scope>NUCLEOTIDE SEQUENCE</scope>
</reference>
<dbReference type="Proteomes" id="UP000815677">
    <property type="component" value="Unassembled WGS sequence"/>
</dbReference>
<evidence type="ECO:0000256" key="9">
    <source>
        <dbReference type="ARBA" id="ARBA00023004"/>
    </source>
</evidence>
<keyword evidence="10" id="KW-0503">Monooxygenase</keyword>
<evidence type="ECO:0000256" key="10">
    <source>
        <dbReference type="ARBA" id="ARBA00023033"/>
    </source>
</evidence>
<evidence type="ECO:0000256" key="11">
    <source>
        <dbReference type="ARBA" id="ARBA00023136"/>
    </source>
</evidence>
<dbReference type="Gene3D" id="1.10.630.10">
    <property type="entry name" value="Cytochrome P450"/>
    <property type="match status" value="1"/>
</dbReference>
<keyword evidence="7" id="KW-1133">Transmembrane helix</keyword>
<comment type="subcellular location">
    <subcellularLocation>
        <location evidence="2">Membrane</location>
        <topology evidence="2">Single-pass membrane protein</topology>
    </subcellularLocation>
</comment>
<evidence type="ECO:0000313" key="12">
    <source>
        <dbReference type="EMBL" id="GAT60275.1"/>
    </source>
</evidence>
<keyword evidence="6" id="KW-0479">Metal-binding</keyword>
<dbReference type="InterPro" id="IPR036396">
    <property type="entry name" value="Cyt_P450_sf"/>
</dbReference>
<evidence type="ECO:0000313" key="13">
    <source>
        <dbReference type="Proteomes" id="UP000815677"/>
    </source>
</evidence>
<evidence type="ECO:0000256" key="7">
    <source>
        <dbReference type="ARBA" id="ARBA00022989"/>
    </source>
</evidence>
<comment type="cofactor">
    <cofactor evidence="1">
        <name>heme</name>
        <dbReference type="ChEBI" id="CHEBI:30413"/>
    </cofactor>
</comment>
<evidence type="ECO:0000256" key="1">
    <source>
        <dbReference type="ARBA" id="ARBA00001971"/>
    </source>
</evidence>
<name>A0ABQ0MA71_MYCCL</name>
<protein>
    <submittedName>
        <fullName evidence="12">Cytochrome P450</fullName>
    </submittedName>
</protein>
<organism evidence="12 13">
    <name type="scientific">Mycena chlorophos</name>
    <name type="common">Agaric fungus</name>
    <name type="synonym">Agaricus chlorophos</name>
    <dbReference type="NCBI Taxonomy" id="658473"/>
    <lineage>
        <taxon>Eukaryota</taxon>
        <taxon>Fungi</taxon>
        <taxon>Dikarya</taxon>
        <taxon>Basidiomycota</taxon>
        <taxon>Agaricomycotina</taxon>
        <taxon>Agaricomycetes</taxon>
        <taxon>Agaricomycetidae</taxon>
        <taxon>Agaricales</taxon>
        <taxon>Marasmiineae</taxon>
        <taxon>Mycenaceae</taxon>
        <taxon>Mycena</taxon>
    </lineage>
</organism>
<keyword evidence="9" id="KW-0408">Iron</keyword>
<evidence type="ECO:0000256" key="4">
    <source>
        <dbReference type="ARBA" id="ARBA00022617"/>
    </source>
</evidence>
<keyword evidence="13" id="KW-1185">Reference proteome</keyword>
<keyword evidence="5" id="KW-0812">Transmembrane</keyword>
<dbReference type="InterPro" id="IPR050364">
    <property type="entry name" value="Cytochrome_P450_fung"/>
</dbReference>
<evidence type="ECO:0000256" key="6">
    <source>
        <dbReference type="ARBA" id="ARBA00022723"/>
    </source>
</evidence>